<evidence type="ECO:0000313" key="2">
    <source>
        <dbReference type="Proteomes" id="UP001499987"/>
    </source>
</evidence>
<comment type="caution">
    <text evidence="1">The sequence shown here is derived from an EMBL/GenBank/DDBJ whole genome shotgun (WGS) entry which is preliminary data.</text>
</comment>
<dbReference type="RefSeq" id="WP_344624060.1">
    <property type="nucleotide sequence ID" value="NZ_BAAALD010000024.1"/>
</dbReference>
<reference evidence="1 2" key="1">
    <citation type="journal article" date="2019" name="Int. J. Syst. Evol. Microbiol.">
        <title>The Global Catalogue of Microorganisms (GCM) 10K type strain sequencing project: providing services to taxonomists for standard genome sequencing and annotation.</title>
        <authorList>
            <consortium name="The Broad Institute Genomics Platform"/>
            <consortium name="The Broad Institute Genome Sequencing Center for Infectious Disease"/>
            <person name="Wu L."/>
            <person name="Ma J."/>
        </authorList>
    </citation>
    <scope>NUCLEOTIDE SEQUENCE [LARGE SCALE GENOMIC DNA]</scope>
    <source>
        <strain evidence="1 2">JCM 13002</strain>
    </source>
</reference>
<organism evidence="1 2">
    <name type="scientific">Kitasatospora arboriphila</name>
    <dbReference type="NCBI Taxonomy" id="258052"/>
    <lineage>
        <taxon>Bacteria</taxon>
        <taxon>Bacillati</taxon>
        <taxon>Actinomycetota</taxon>
        <taxon>Actinomycetes</taxon>
        <taxon>Kitasatosporales</taxon>
        <taxon>Streptomycetaceae</taxon>
        <taxon>Kitasatospora</taxon>
    </lineage>
</organism>
<keyword evidence="2" id="KW-1185">Reference proteome</keyword>
<sequence length="171" mass="17924">MTAETAGRRVQEVLDRLAGEEDGAAVPAAEDLVRELMAFYGEGLARIVALLGADGTAPLPAALLDDQVVSGLLVLHDLHPENVQQRIRRALRSLPGRPAELIGYAAEAGSVRLRTAPGGCGCGGEDALRRDLETAFACYAPEVTDIRLEKAAPQPALLQIGRRPPVGADAG</sequence>
<evidence type="ECO:0000313" key="1">
    <source>
        <dbReference type="EMBL" id="GAA1084238.1"/>
    </source>
</evidence>
<dbReference type="EMBL" id="BAAALD010000024">
    <property type="protein sequence ID" value="GAA1084238.1"/>
    <property type="molecule type" value="Genomic_DNA"/>
</dbReference>
<name>A0ABN1TH46_9ACTN</name>
<accession>A0ABN1TH46</accession>
<dbReference type="Proteomes" id="UP001499987">
    <property type="component" value="Unassembled WGS sequence"/>
</dbReference>
<gene>
    <name evidence="1" type="ORF">GCM10009663_29660</name>
</gene>
<protein>
    <submittedName>
        <fullName evidence="1">NifU family protein</fullName>
    </submittedName>
</protein>
<proteinExistence type="predicted"/>